<keyword evidence="8" id="KW-0997">Cell inner membrane</keyword>
<evidence type="ECO:0000313" key="10">
    <source>
        <dbReference type="Proteomes" id="UP000275281"/>
    </source>
</evidence>
<feature type="transmembrane region" description="Helical" evidence="8">
    <location>
        <begin position="154"/>
        <end position="172"/>
    </location>
</feature>
<feature type="transmembrane region" description="Helical" evidence="8">
    <location>
        <begin position="514"/>
        <end position="536"/>
    </location>
</feature>
<dbReference type="Pfam" id="PF02652">
    <property type="entry name" value="Lactate_perm"/>
    <property type="match status" value="1"/>
</dbReference>
<organism evidence="9 10">
    <name type="scientific">Alteromonas sediminis</name>
    <dbReference type="NCBI Taxonomy" id="2259342"/>
    <lineage>
        <taxon>Bacteria</taxon>
        <taxon>Pseudomonadati</taxon>
        <taxon>Pseudomonadota</taxon>
        <taxon>Gammaproteobacteria</taxon>
        <taxon>Alteromonadales</taxon>
        <taxon>Alteromonadaceae</taxon>
        <taxon>Alteromonas/Salinimonas group</taxon>
        <taxon>Alteromonas</taxon>
    </lineage>
</organism>
<keyword evidence="7 8" id="KW-0472">Membrane</keyword>
<comment type="caution">
    <text evidence="9">The sequence shown here is derived from an EMBL/GenBank/DDBJ whole genome shotgun (WGS) entry which is preliminary data.</text>
</comment>
<feature type="transmembrane region" description="Helical" evidence="8">
    <location>
        <begin position="354"/>
        <end position="374"/>
    </location>
</feature>
<reference evidence="9 10" key="1">
    <citation type="submission" date="2018-11" db="EMBL/GenBank/DDBJ databases">
        <authorList>
            <person name="Ye M.-Q."/>
            <person name="Du Z.-J."/>
        </authorList>
    </citation>
    <scope>NUCLEOTIDE SEQUENCE [LARGE SCALE GENOMIC DNA]</scope>
    <source>
        <strain evidence="9 10">U0105</strain>
    </source>
</reference>
<dbReference type="NCBIfam" id="TIGR00795">
    <property type="entry name" value="lctP"/>
    <property type="match status" value="1"/>
</dbReference>
<keyword evidence="10" id="KW-1185">Reference proteome</keyword>
<feature type="transmembrane region" description="Helical" evidence="8">
    <location>
        <begin position="304"/>
        <end position="323"/>
    </location>
</feature>
<protein>
    <recommendedName>
        <fullName evidence="8">L-lactate permease</fullName>
    </recommendedName>
</protein>
<evidence type="ECO:0000256" key="1">
    <source>
        <dbReference type="ARBA" id="ARBA00004651"/>
    </source>
</evidence>
<comment type="function">
    <text evidence="8">Uptake of L-lactate across the membrane. Can also transport D-lactate and glycolate.</text>
</comment>
<evidence type="ECO:0000256" key="6">
    <source>
        <dbReference type="ARBA" id="ARBA00022989"/>
    </source>
</evidence>
<evidence type="ECO:0000256" key="5">
    <source>
        <dbReference type="ARBA" id="ARBA00022692"/>
    </source>
</evidence>
<dbReference type="EMBL" id="RPOK01000006">
    <property type="protein sequence ID" value="RPJ65145.1"/>
    <property type="molecule type" value="Genomic_DNA"/>
</dbReference>
<dbReference type="PANTHER" id="PTHR30003:SF0">
    <property type="entry name" value="GLYCOLATE PERMEASE GLCA-RELATED"/>
    <property type="match status" value="1"/>
</dbReference>
<keyword evidence="5 8" id="KW-0812">Transmembrane</keyword>
<feature type="transmembrane region" description="Helical" evidence="8">
    <location>
        <begin position="125"/>
        <end position="149"/>
    </location>
</feature>
<dbReference type="PANTHER" id="PTHR30003">
    <property type="entry name" value="L-LACTATE PERMEASE"/>
    <property type="match status" value="1"/>
</dbReference>
<comment type="caution">
    <text evidence="8">Lacks conserved residue(s) required for the propagation of feature annotation.</text>
</comment>
<feature type="transmembrane region" description="Helical" evidence="8">
    <location>
        <begin position="478"/>
        <end position="508"/>
    </location>
</feature>
<evidence type="ECO:0000256" key="2">
    <source>
        <dbReference type="ARBA" id="ARBA00010100"/>
    </source>
</evidence>
<name>A0A3N5Y984_9ALTE</name>
<feature type="transmembrane region" description="Helical" evidence="8">
    <location>
        <begin position="6"/>
        <end position="23"/>
    </location>
</feature>
<dbReference type="GO" id="GO:0015295">
    <property type="term" value="F:solute:proton symporter activity"/>
    <property type="evidence" value="ECO:0007669"/>
    <property type="project" value="TreeGrafter"/>
</dbReference>
<feature type="transmembrane region" description="Helical" evidence="8">
    <location>
        <begin position="435"/>
        <end position="457"/>
    </location>
</feature>
<comment type="similarity">
    <text evidence="2 8">Belongs to the lactate permease family.</text>
</comment>
<dbReference type="GO" id="GO:0015129">
    <property type="term" value="F:lactate transmembrane transporter activity"/>
    <property type="evidence" value="ECO:0007669"/>
    <property type="project" value="UniProtKB-UniRule"/>
</dbReference>
<comment type="subcellular location">
    <subcellularLocation>
        <location evidence="8">Cell inner membrane</location>
        <topology evidence="8">Multi-pass membrane protein</topology>
    </subcellularLocation>
    <subcellularLocation>
        <location evidence="1">Cell membrane</location>
        <topology evidence="1">Multi-pass membrane protein</topology>
    </subcellularLocation>
</comment>
<feature type="transmembrane region" description="Helical" evidence="8">
    <location>
        <begin position="250"/>
        <end position="269"/>
    </location>
</feature>
<evidence type="ECO:0000313" key="9">
    <source>
        <dbReference type="EMBL" id="RPJ65145.1"/>
    </source>
</evidence>
<dbReference type="GO" id="GO:0005886">
    <property type="term" value="C:plasma membrane"/>
    <property type="evidence" value="ECO:0007669"/>
    <property type="project" value="UniProtKB-SubCell"/>
</dbReference>
<dbReference type="AlphaFoldDB" id="A0A3N5Y984"/>
<dbReference type="Proteomes" id="UP000275281">
    <property type="component" value="Unassembled WGS sequence"/>
</dbReference>
<keyword evidence="4" id="KW-1003">Cell membrane</keyword>
<feature type="transmembrane region" description="Helical" evidence="8">
    <location>
        <begin position="102"/>
        <end position="119"/>
    </location>
</feature>
<dbReference type="InterPro" id="IPR003804">
    <property type="entry name" value="Lactate_perm"/>
</dbReference>
<keyword evidence="3 8" id="KW-0813">Transport</keyword>
<evidence type="ECO:0000256" key="3">
    <source>
        <dbReference type="ARBA" id="ARBA00022448"/>
    </source>
</evidence>
<keyword evidence="6 8" id="KW-1133">Transmembrane helix</keyword>
<accession>A0A3N5Y984</accession>
<evidence type="ECO:0000256" key="4">
    <source>
        <dbReference type="ARBA" id="ARBA00022475"/>
    </source>
</evidence>
<feature type="transmembrane region" description="Helical" evidence="8">
    <location>
        <begin position="61"/>
        <end position="81"/>
    </location>
</feature>
<dbReference type="OrthoDB" id="9761056at2"/>
<feature type="transmembrane region" description="Helical" evidence="8">
    <location>
        <begin position="192"/>
        <end position="210"/>
    </location>
</feature>
<feature type="transmembrane region" description="Helical" evidence="8">
    <location>
        <begin position="35"/>
        <end position="55"/>
    </location>
</feature>
<proteinExistence type="inferred from homology"/>
<evidence type="ECO:0000256" key="7">
    <source>
        <dbReference type="ARBA" id="ARBA00023136"/>
    </source>
</evidence>
<feature type="transmembrane region" description="Helical" evidence="8">
    <location>
        <begin position="222"/>
        <end position="244"/>
    </location>
</feature>
<evidence type="ECO:0000256" key="8">
    <source>
        <dbReference type="RuleBase" id="RU365092"/>
    </source>
</evidence>
<feature type="transmembrane region" description="Helical" evidence="8">
    <location>
        <begin position="386"/>
        <end position="408"/>
    </location>
</feature>
<sequence>MSLLQLLTALTPVLAVFLFLVVLRLPATRAMPLSLVLTFGSAYFIWQIPVMHLFASIIEGWVIALGIVIIVLGAIVLLNTLKASGALQCIRNGFTHISPDRRIQAIIIAWLFGSFLEGASGFGTPAAICAPLLVALGFPPLAAVTVALIADSTAVSFGAVGTPVLVGITQGIDQSSNTVIRDVVMNTVTIDLVVSTFIPLLIACLLTGVFGEKRRWRDGLAVFPFALFSGIAFTGSAWLVAWLLGPEFPSVLGGLLGLALAVPAAKIALFKPKTNWDFEQAAPLESSLSDTVEKTLASPSNMTLTLAWLPYILLAVFLIISRIEVLPVKAWLTQYSFSVSNILGSGLNASITPLYLPGTVFIVVALITVWLHRLPLQQAGNALRHSFSSLVPTVIALGASVPMVRIFLNSNVNAMASPSMPMALAEQAAVYLSEYWIFAASFVGALGSFIAGSATFSNMMFASFQQNAALQSGLDQHWVLALQMLGANAGNMICVVNVVAAASVVNLIGKEGQIIRLTLGPMLYYCVAASMVAWAIM</sequence>
<dbReference type="RefSeq" id="WP_124029273.1">
    <property type="nucleotide sequence ID" value="NZ_JBHRSN010000013.1"/>
</dbReference>
<gene>
    <name evidence="9" type="ORF">DRW07_17715</name>
</gene>